<dbReference type="InterPro" id="IPR047218">
    <property type="entry name" value="YocR/YhdH-like"/>
</dbReference>
<keyword evidence="9" id="KW-1185">Reference proteome</keyword>
<dbReference type="OrthoDB" id="9762833at2"/>
<evidence type="ECO:0000256" key="1">
    <source>
        <dbReference type="ARBA" id="ARBA00004141"/>
    </source>
</evidence>
<dbReference type="Proteomes" id="UP000298049">
    <property type="component" value="Chromosome"/>
</dbReference>
<reference evidence="8 9" key="1">
    <citation type="submission" date="2018-07" db="EMBL/GenBank/DDBJ databases">
        <title>Marsedoiliclastica nanhaica gen. nov. sp. nov., a novel marine hydrocarbonoclastic bacterium isolated from an in-situ enriched hydrocarbon-degrading consortium in deep-sea sediment.</title>
        <authorList>
            <person name="Dong C."/>
            <person name="Ma T."/>
            <person name="Liu R."/>
            <person name="Shao Z."/>
        </authorList>
    </citation>
    <scope>NUCLEOTIDE SEQUENCE [LARGE SCALE GENOMIC DNA]</scope>
    <source>
        <strain evidence="9">soil36-7</strain>
    </source>
</reference>
<evidence type="ECO:0000256" key="7">
    <source>
        <dbReference type="SAM" id="Phobius"/>
    </source>
</evidence>
<feature type="transmembrane region" description="Helical" evidence="7">
    <location>
        <begin position="100"/>
        <end position="124"/>
    </location>
</feature>
<feature type="transmembrane region" description="Helical" evidence="7">
    <location>
        <begin position="433"/>
        <end position="454"/>
    </location>
</feature>
<evidence type="ECO:0000256" key="4">
    <source>
        <dbReference type="ARBA" id="ARBA00022989"/>
    </source>
</evidence>
<keyword evidence="6" id="KW-0769">Symport</keyword>
<dbReference type="PANTHER" id="PTHR42948:SF1">
    <property type="entry name" value="TRANSPORTER"/>
    <property type="match status" value="1"/>
</dbReference>
<feature type="transmembrane region" description="Helical" evidence="7">
    <location>
        <begin position="153"/>
        <end position="172"/>
    </location>
</feature>
<evidence type="ECO:0000256" key="5">
    <source>
        <dbReference type="ARBA" id="ARBA00023136"/>
    </source>
</evidence>
<dbReference type="RefSeq" id="WP_136549618.1">
    <property type="nucleotide sequence ID" value="NZ_CP031093.1"/>
</dbReference>
<dbReference type="Pfam" id="PF00209">
    <property type="entry name" value="SNF"/>
    <property type="match status" value="2"/>
</dbReference>
<feature type="transmembrane region" description="Helical" evidence="7">
    <location>
        <begin position="393"/>
        <end position="412"/>
    </location>
</feature>
<evidence type="ECO:0000256" key="3">
    <source>
        <dbReference type="ARBA" id="ARBA00022692"/>
    </source>
</evidence>
<dbReference type="InterPro" id="IPR037272">
    <property type="entry name" value="SNS_sf"/>
</dbReference>
<dbReference type="NCBIfam" id="NF037979">
    <property type="entry name" value="Na_transp"/>
    <property type="match status" value="1"/>
</dbReference>
<keyword evidence="5 7" id="KW-0472">Membrane</keyword>
<keyword evidence="3 6" id="KW-0812">Transmembrane</keyword>
<comment type="subcellular location">
    <subcellularLocation>
        <location evidence="1">Membrane</location>
        <topology evidence="1">Multi-pass membrane protein</topology>
    </subcellularLocation>
</comment>
<dbReference type="SUPFAM" id="SSF161070">
    <property type="entry name" value="SNF-like"/>
    <property type="match status" value="1"/>
</dbReference>
<gene>
    <name evidence="8" type="ORF">soil367_13750</name>
</gene>
<evidence type="ECO:0000256" key="6">
    <source>
        <dbReference type="RuleBase" id="RU003732"/>
    </source>
</evidence>
<evidence type="ECO:0000313" key="8">
    <source>
        <dbReference type="EMBL" id="QCF26912.1"/>
    </source>
</evidence>
<feature type="transmembrane region" description="Helical" evidence="7">
    <location>
        <begin position="260"/>
        <end position="286"/>
    </location>
</feature>
<evidence type="ECO:0000256" key="2">
    <source>
        <dbReference type="ARBA" id="ARBA00022448"/>
    </source>
</evidence>
<accession>A0A4P7XKP6</accession>
<feature type="transmembrane region" description="Helical" evidence="7">
    <location>
        <begin position="179"/>
        <end position="199"/>
    </location>
</feature>
<proteinExistence type="inferred from homology"/>
<dbReference type="PROSITE" id="PS00610">
    <property type="entry name" value="NA_NEUROTRAN_SYMP_1"/>
    <property type="match status" value="1"/>
</dbReference>
<dbReference type="PRINTS" id="PR00176">
    <property type="entry name" value="NANEUSMPORT"/>
</dbReference>
<keyword evidence="2 6" id="KW-0813">Transport</keyword>
<feature type="transmembrane region" description="Helical" evidence="7">
    <location>
        <begin position="306"/>
        <end position="329"/>
    </location>
</feature>
<comment type="similarity">
    <text evidence="6">Belongs to the sodium:neurotransmitter symporter (SNF) (TC 2.A.22) family.</text>
</comment>
<sequence length="462" mass="49475">MSERYESGLGSWGSRWTFILAATGSAVGLGNIWKFPYMAGENGGAAFVAIYLLCLFLVGVPLLMAEVLLGRRGGQNPVGSMAKLTAAAGTSRAWIWTGRLGALAGFIILSFYSVVGGFSLAYVFNSAFGDFVGAGPEDVAAVFSAVQSSAVELTGWHTLFLVLVMIVSLRGINQGLEKSLRIIMPMLFILLAVLLWYAWEHGDFDQGLAFLFDFSAQKITWQASLDALGHAFFSLSLGMGVMMAYGAYMPKSASIGGAVVAIALLDTVVALSAGLIIFPIVFANGLDPTAGFGLMFNALPLALGNLPFGHFVGTLFFVLIALAAWSSAISILEPAVAWSQQRWRCSRTSAVVVVGCAAWLLGLGTVFSFNIWADATLLGANFFGWIDFVSSSLMLPIVGLLVAVFAGWKLDVASRREELAMRWAWAFSSWQWLLKYLVPVAVVAILAISAWGFVSALQNPFD</sequence>
<dbReference type="AlphaFoldDB" id="A0A4P7XKP6"/>
<dbReference type="PROSITE" id="PS50267">
    <property type="entry name" value="NA_NEUROTRAN_SYMP_3"/>
    <property type="match status" value="1"/>
</dbReference>
<dbReference type="KEGG" id="hmi:soil367_13750"/>
<dbReference type="PANTHER" id="PTHR42948">
    <property type="entry name" value="TRANSPORTER"/>
    <property type="match status" value="1"/>
</dbReference>
<dbReference type="GO" id="GO:0016020">
    <property type="term" value="C:membrane"/>
    <property type="evidence" value="ECO:0007669"/>
    <property type="project" value="UniProtKB-SubCell"/>
</dbReference>
<name>A0A4P7XKP6_9ALTE</name>
<feature type="transmembrane region" description="Helical" evidence="7">
    <location>
        <begin position="227"/>
        <end position="248"/>
    </location>
</feature>
<dbReference type="GO" id="GO:0015293">
    <property type="term" value="F:symporter activity"/>
    <property type="evidence" value="ECO:0007669"/>
    <property type="project" value="UniProtKB-KW"/>
</dbReference>
<dbReference type="CDD" id="cd10336">
    <property type="entry name" value="SLC6sbd_Tyt1-Like"/>
    <property type="match status" value="1"/>
</dbReference>
<protein>
    <recommendedName>
        <fullName evidence="6">Transporter</fullName>
    </recommendedName>
</protein>
<dbReference type="EMBL" id="CP031093">
    <property type="protein sequence ID" value="QCF26912.1"/>
    <property type="molecule type" value="Genomic_DNA"/>
</dbReference>
<feature type="transmembrane region" description="Helical" evidence="7">
    <location>
        <begin position="12"/>
        <end position="33"/>
    </location>
</feature>
<feature type="transmembrane region" description="Helical" evidence="7">
    <location>
        <begin position="45"/>
        <end position="65"/>
    </location>
</feature>
<evidence type="ECO:0000313" key="9">
    <source>
        <dbReference type="Proteomes" id="UP000298049"/>
    </source>
</evidence>
<feature type="transmembrane region" description="Helical" evidence="7">
    <location>
        <begin position="350"/>
        <end position="373"/>
    </location>
</feature>
<keyword evidence="4 7" id="KW-1133">Transmembrane helix</keyword>
<dbReference type="InterPro" id="IPR000175">
    <property type="entry name" value="Na/ntran_symport"/>
</dbReference>
<organism evidence="8 9">
    <name type="scientific">Hydrocarboniclastica marina</name>
    <dbReference type="NCBI Taxonomy" id="2259620"/>
    <lineage>
        <taxon>Bacteria</taxon>
        <taxon>Pseudomonadati</taxon>
        <taxon>Pseudomonadota</taxon>
        <taxon>Gammaproteobacteria</taxon>
        <taxon>Alteromonadales</taxon>
        <taxon>Alteromonadaceae</taxon>
        <taxon>Hydrocarboniclastica</taxon>
    </lineage>
</organism>